<reference evidence="1 2" key="1">
    <citation type="journal article" date="2019" name="Nat. Ecol. Evol.">
        <title>Megaphylogeny resolves global patterns of mushroom evolution.</title>
        <authorList>
            <person name="Varga T."/>
            <person name="Krizsan K."/>
            <person name="Foldi C."/>
            <person name="Dima B."/>
            <person name="Sanchez-Garcia M."/>
            <person name="Sanchez-Ramirez S."/>
            <person name="Szollosi G.J."/>
            <person name="Szarkandi J.G."/>
            <person name="Papp V."/>
            <person name="Albert L."/>
            <person name="Andreopoulos W."/>
            <person name="Angelini C."/>
            <person name="Antonin V."/>
            <person name="Barry K.W."/>
            <person name="Bougher N.L."/>
            <person name="Buchanan P."/>
            <person name="Buyck B."/>
            <person name="Bense V."/>
            <person name="Catcheside P."/>
            <person name="Chovatia M."/>
            <person name="Cooper J."/>
            <person name="Damon W."/>
            <person name="Desjardin D."/>
            <person name="Finy P."/>
            <person name="Geml J."/>
            <person name="Haridas S."/>
            <person name="Hughes K."/>
            <person name="Justo A."/>
            <person name="Karasinski D."/>
            <person name="Kautmanova I."/>
            <person name="Kiss B."/>
            <person name="Kocsube S."/>
            <person name="Kotiranta H."/>
            <person name="LaButti K.M."/>
            <person name="Lechner B.E."/>
            <person name="Liimatainen K."/>
            <person name="Lipzen A."/>
            <person name="Lukacs Z."/>
            <person name="Mihaltcheva S."/>
            <person name="Morgado L.N."/>
            <person name="Niskanen T."/>
            <person name="Noordeloos M.E."/>
            <person name="Ohm R.A."/>
            <person name="Ortiz-Santana B."/>
            <person name="Ovrebo C."/>
            <person name="Racz N."/>
            <person name="Riley R."/>
            <person name="Savchenko A."/>
            <person name="Shiryaev A."/>
            <person name="Soop K."/>
            <person name="Spirin V."/>
            <person name="Szebenyi C."/>
            <person name="Tomsovsky M."/>
            <person name="Tulloss R.E."/>
            <person name="Uehling J."/>
            <person name="Grigoriev I.V."/>
            <person name="Vagvolgyi C."/>
            <person name="Papp T."/>
            <person name="Martin F.M."/>
            <person name="Miettinen O."/>
            <person name="Hibbett D.S."/>
            <person name="Nagy L.G."/>
        </authorList>
    </citation>
    <scope>NUCLEOTIDE SEQUENCE [LARGE SCALE GENOMIC DNA]</scope>
    <source>
        <strain evidence="1 2">NL-1719</strain>
    </source>
</reference>
<dbReference type="Proteomes" id="UP000308600">
    <property type="component" value="Unassembled WGS sequence"/>
</dbReference>
<accession>A0ACD3B1I0</accession>
<organism evidence="1 2">
    <name type="scientific">Pluteus cervinus</name>
    <dbReference type="NCBI Taxonomy" id="181527"/>
    <lineage>
        <taxon>Eukaryota</taxon>
        <taxon>Fungi</taxon>
        <taxon>Dikarya</taxon>
        <taxon>Basidiomycota</taxon>
        <taxon>Agaricomycotina</taxon>
        <taxon>Agaricomycetes</taxon>
        <taxon>Agaricomycetidae</taxon>
        <taxon>Agaricales</taxon>
        <taxon>Pluteineae</taxon>
        <taxon>Pluteaceae</taxon>
        <taxon>Pluteus</taxon>
    </lineage>
</organism>
<sequence>MAGMLETPSRIWRRIEAVEDREMPSLPSMPHFDDSVDDAGGSYTDSKDEEVLDGDISAPIHSTPTVALSNTTARNSRLISSTRSSARFANSIASRSSKSSLALSSSRSTIARKNGHESFDISVIPSLPALQPGNATGHVTDEMDSDLEGESRESVPDVYLPPADDYDNEDEDVSLTEALRSVSRAGSPPLAEDSYDQGATPKRSFNYSASLRSEPKPSPLDKYRNVALRKTTRPPGNRTPSLTRTSSSDSPGSSPTHSTPHSTRSFRIAPSNAASPIPAANIPLPRSLNPSPAVNTSRVAAASPLPGLSIPLPRSRTASPAVYIHESQDAQSERSESEPSVSEQGMRSMDITDVHISPQVVAEVASRPREYSQTTEEGQSTNDREPTFSSEGSPDAAPYAPAARHSPETQFSSPATSVAFTPTPAFPRPRARFGLPPPPTDLLATPTVHEDEEDEEDGDDIQETPRPPSEELLTPHTRRRSFFLAVINSTARPRLKAPTPHPRRGDIFATPSIAESTPSSGSSTSSAGPSSALPPRANLQTAFAGVTPRPRLRGGPRPSHPLAQTIIPSQSYSDTESPSPAQVPSVPSSGEKRVAWATPAPASHSPYDGAGDRASFISTASSHDLTTHQRANTSFDPAMGFGMGAPGQGVGRFNATKLNNYLHGLNRRLQEENEVLVARIRALEENDNEDEQAQGASESRRSSLDALSSRRVSLGSTPLGDVAEDVSGEGWVEEKAALEEMVQSCRDELAMCVAEKEELQRALEEEKGGREEDRERWKDRMTEVMGPIIKELKTKVEIAENKAKVVELDCEDQLREMENKLNELQTDLELTTTRAEKAESAWRVS</sequence>
<proteinExistence type="predicted"/>
<name>A0ACD3B1I0_9AGAR</name>
<dbReference type="EMBL" id="ML208298">
    <property type="protein sequence ID" value="TFK71444.1"/>
    <property type="molecule type" value="Genomic_DNA"/>
</dbReference>
<gene>
    <name evidence="1" type="ORF">BDN72DRAFT_459007</name>
</gene>
<evidence type="ECO:0000313" key="2">
    <source>
        <dbReference type="Proteomes" id="UP000308600"/>
    </source>
</evidence>
<keyword evidence="2" id="KW-1185">Reference proteome</keyword>
<protein>
    <submittedName>
        <fullName evidence="1">Uncharacterized protein</fullName>
    </submittedName>
</protein>
<evidence type="ECO:0000313" key="1">
    <source>
        <dbReference type="EMBL" id="TFK71444.1"/>
    </source>
</evidence>